<dbReference type="Proteomes" id="UP001597541">
    <property type="component" value="Unassembled WGS sequence"/>
</dbReference>
<keyword evidence="2" id="KW-0240">DNA-directed RNA polymerase</keyword>
<keyword evidence="1" id="KW-0812">Transmembrane</keyword>
<name>A0ABW5PKT1_9BACL</name>
<dbReference type="Pfam" id="PF11772">
    <property type="entry name" value="EpuA"/>
    <property type="match status" value="1"/>
</dbReference>
<dbReference type="GO" id="GO:0000428">
    <property type="term" value="C:DNA-directed RNA polymerase complex"/>
    <property type="evidence" value="ECO:0007669"/>
    <property type="project" value="UniProtKB-KW"/>
</dbReference>
<comment type="caution">
    <text evidence="2">The sequence shown here is derived from an EMBL/GenBank/DDBJ whole genome shotgun (WGS) entry which is preliminary data.</text>
</comment>
<accession>A0ABW5PKT1</accession>
<keyword evidence="2" id="KW-0804">Transcription</keyword>
<feature type="transmembrane region" description="Helical" evidence="1">
    <location>
        <begin position="25"/>
        <end position="47"/>
    </location>
</feature>
<keyword evidence="1" id="KW-1133">Transmembrane helix</keyword>
<organism evidence="2 3">
    <name type="scientific">Paenibacillus gansuensis</name>
    <dbReference type="NCBI Taxonomy" id="306542"/>
    <lineage>
        <taxon>Bacteria</taxon>
        <taxon>Bacillati</taxon>
        <taxon>Bacillota</taxon>
        <taxon>Bacilli</taxon>
        <taxon>Bacillales</taxon>
        <taxon>Paenibacillaceae</taxon>
        <taxon>Paenibacillus</taxon>
    </lineage>
</organism>
<evidence type="ECO:0000313" key="2">
    <source>
        <dbReference type="EMBL" id="MFD2615526.1"/>
    </source>
</evidence>
<protein>
    <submittedName>
        <fullName evidence="2">DNA-directed RNA polymerase subunit beta</fullName>
    </submittedName>
</protein>
<keyword evidence="3" id="KW-1185">Reference proteome</keyword>
<sequence>MSNLQESRPAGRPRWLRILLRTSRILLVPVLCVLAVIAGLIAGYVYLGGQPLSEALQWSTWVHVFDLVFSNE</sequence>
<gene>
    <name evidence="2" type="ORF">ACFSUF_24265</name>
</gene>
<evidence type="ECO:0000313" key="3">
    <source>
        <dbReference type="Proteomes" id="UP001597541"/>
    </source>
</evidence>
<dbReference type="EMBL" id="JBHUME010000019">
    <property type="protein sequence ID" value="MFD2615526.1"/>
    <property type="molecule type" value="Genomic_DNA"/>
</dbReference>
<dbReference type="InterPro" id="IPR024596">
    <property type="entry name" value="RNApol_su_b/EpuA"/>
</dbReference>
<keyword evidence="1" id="KW-0472">Membrane</keyword>
<proteinExistence type="predicted"/>
<dbReference type="RefSeq" id="WP_377607478.1">
    <property type="nucleotide sequence ID" value="NZ_JBHUME010000019.1"/>
</dbReference>
<evidence type="ECO:0000256" key="1">
    <source>
        <dbReference type="SAM" id="Phobius"/>
    </source>
</evidence>
<reference evidence="3" key="1">
    <citation type="journal article" date="2019" name="Int. J. Syst. Evol. Microbiol.">
        <title>The Global Catalogue of Microorganisms (GCM) 10K type strain sequencing project: providing services to taxonomists for standard genome sequencing and annotation.</title>
        <authorList>
            <consortium name="The Broad Institute Genomics Platform"/>
            <consortium name="The Broad Institute Genome Sequencing Center for Infectious Disease"/>
            <person name="Wu L."/>
            <person name="Ma J."/>
        </authorList>
    </citation>
    <scope>NUCLEOTIDE SEQUENCE [LARGE SCALE GENOMIC DNA]</scope>
    <source>
        <strain evidence="3">KCTC 3950</strain>
    </source>
</reference>